<dbReference type="KEGG" id="bmk:DM80_5851"/>
<name>A0A228EAJ5_9BURK</name>
<organism evidence="1 2">
    <name type="scientific">Burkholderia multivorans</name>
    <dbReference type="NCBI Taxonomy" id="87883"/>
    <lineage>
        <taxon>Bacteria</taxon>
        <taxon>Pseudomonadati</taxon>
        <taxon>Pseudomonadota</taxon>
        <taxon>Betaproteobacteria</taxon>
        <taxon>Burkholderiales</taxon>
        <taxon>Burkholderiaceae</taxon>
        <taxon>Burkholderia</taxon>
        <taxon>Burkholderia cepacia complex</taxon>
    </lineage>
</organism>
<evidence type="ECO:0000313" key="2">
    <source>
        <dbReference type="Proteomes" id="UP000238982"/>
    </source>
</evidence>
<dbReference type="GeneID" id="93168709"/>
<evidence type="ECO:0000313" key="1">
    <source>
        <dbReference type="EMBL" id="PRF64430.1"/>
    </source>
</evidence>
<comment type="caution">
    <text evidence="1">The sequence shown here is derived from an EMBL/GenBank/DDBJ whole genome shotgun (WGS) entry which is preliminary data.</text>
</comment>
<gene>
    <name evidence="1" type="ORF">C6Q15_06145</name>
</gene>
<proteinExistence type="predicted"/>
<dbReference type="Proteomes" id="UP000238982">
    <property type="component" value="Unassembled WGS sequence"/>
</dbReference>
<dbReference type="RefSeq" id="WP_038442125.1">
    <property type="nucleotide sequence ID" value="NZ_CADFDE010000013.1"/>
</dbReference>
<protein>
    <submittedName>
        <fullName evidence="1">Uncharacterized protein</fullName>
    </submittedName>
</protein>
<reference evidence="1 2" key="1">
    <citation type="submission" date="2018-03" db="EMBL/GenBank/DDBJ databases">
        <authorList>
            <person name="Keele B.F."/>
        </authorList>
    </citation>
    <scope>NUCLEOTIDE SEQUENCE [LARGE SCALE GENOMIC DNA]</scope>
    <source>
        <strain evidence="1 2">AU19729</strain>
    </source>
</reference>
<sequence length="173" mass="18934">MFGLYPAGVRWTRSFNASTDAKSLQKLLVDYGGCTAALFHQPFGARRGAVIAQRDGMLVLTHVVDADEAEIVVTPGVELQNLLWSFDSGYSGQWSGRELRILTGCSDWDSLLKQTSDTFRRVCGTVQAAVEGTLGKPATRPEPTLTIDDEDVPFLPDDYLQPISLAEILSCDH</sequence>
<dbReference type="AlphaFoldDB" id="A0A228EAJ5"/>
<dbReference type="EMBL" id="PVGH01000029">
    <property type="protein sequence ID" value="PRF64430.1"/>
    <property type="molecule type" value="Genomic_DNA"/>
</dbReference>
<accession>A0A228EAJ5</accession>